<evidence type="ECO:0000313" key="2">
    <source>
        <dbReference type="Proteomes" id="UP000218811"/>
    </source>
</evidence>
<reference evidence="1 2" key="1">
    <citation type="journal article" date="2012" name="Science">
        <title>The Paleozoic origin of enzymatic lignin decomposition reconstructed from 31 fungal genomes.</title>
        <authorList>
            <person name="Floudas D."/>
            <person name="Binder M."/>
            <person name="Riley R."/>
            <person name="Barry K."/>
            <person name="Blanchette R.A."/>
            <person name="Henrissat B."/>
            <person name="Martinez A.T."/>
            <person name="Otillar R."/>
            <person name="Spatafora J.W."/>
            <person name="Yadav J.S."/>
            <person name="Aerts A."/>
            <person name="Benoit I."/>
            <person name="Boyd A."/>
            <person name="Carlson A."/>
            <person name="Copeland A."/>
            <person name="Coutinho P.M."/>
            <person name="de Vries R.P."/>
            <person name="Ferreira P."/>
            <person name="Findley K."/>
            <person name="Foster B."/>
            <person name="Gaskell J."/>
            <person name="Glotzer D."/>
            <person name="Gorecki P."/>
            <person name="Heitman J."/>
            <person name="Hesse C."/>
            <person name="Hori C."/>
            <person name="Igarashi K."/>
            <person name="Jurgens J.A."/>
            <person name="Kallen N."/>
            <person name="Kersten P."/>
            <person name="Kohler A."/>
            <person name="Kuees U."/>
            <person name="Kumar T.K.A."/>
            <person name="Kuo A."/>
            <person name="LaButti K."/>
            <person name="Larrondo L.F."/>
            <person name="Lindquist E."/>
            <person name="Ling A."/>
            <person name="Lombard V."/>
            <person name="Lucas S."/>
            <person name="Lundell T."/>
            <person name="Martin R."/>
            <person name="McLaughlin D.J."/>
            <person name="Morgenstern I."/>
            <person name="Morin E."/>
            <person name="Murat C."/>
            <person name="Nagy L.G."/>
            <person name="Nolan M."/>
            <person name="Ohm R.A."/>
            <person name="Patyshakuliyeva A."/>
            <person name="Rokas A."/>
            <person name="Ruiz-Duenas F.J."/>
            <person name="Sabat G."/>
            <person name="Salamov A."/>
            <person name="Samejima M."/>
            <person name="Schmutz J."/>
            <person name="Slot J.C."/>
            <person name="St John F."/>
            <person name="Stenlid J."/>
            <person name="Sun H."/>
            <person name="Sun S."/>
            <person name="Syed K."/>
            <person name="Tsang A."/>
            <person name="Wiebenga A."/>
            <person name="Young D."/>
            <person name="Pisabarro A."/>
            <person name="Eastwood D.C."/>
            <person name="Martin F."/>
            <person name="Cullen D."/>
            <person name="Grigoriev I.V."/>
            <person name="Hibbett D.S."/>
        </authorList>
    </citation>
    <scope>NUCLEOTIDE SEQUENCE [LARGE SCALE GENOMIC DNA]</scope>
    <source>
        <strain evidence="1 2">MD-104</strain>
    </source>
</reference>
<dbReference type="PANTHER" id="PTHR33266">
    <property type="entry name" value="CHROMOSOME 15, WHOLE GENOME SHOTGUN SEQUENCE"/>
    <property type="match status" value="1"/>
</dbReference>
<dbReference type="OrthoDB" id="107110at2759"/>
<keyword evidence="2" id="KW-1185">Reference proteome</keyword>
<organism evidence="1 2">
    <name type="scientific">Wolfiporia cocos (strain MD-104)</name>
    <name type="common">Brown rot fungus</name>
    <dbReference type="NCBI Taxonomy" id="742152"/>
    <lineage>
        <taxon>Eukaryota</taxon>
        <taxon>Fungi</taxon>
        <taxon>Dikarya</taxon>
        <taxon>Basidiomycota</taxon>
        <taxon>Agaricomycotina</taxon>
        <taxon>Agaricomycetes</taxon>
        <taxon>Polyporales</taxon>
        <taxon>Phaeolaceae</taxon>
        <taxon>Wolfiporia</taxon>
    </lineage>
</organism>
<protein>
    <submittedName>
        <fullName evidence="1">Uncharacterized protein</fullName>
    </submittedName>
</protein>
<evidence type="ECO:0000313" key="1">
    <source>
        <dbReference type="EMBL" id="PCH32996.1"/>
    </source>
</evidence>
<name>A0A2H3ISN6_WOLCO</name>
<dbReference type="AlphaFoldDB" id="A0A2H3ISN6"/>
<dbReference type="STRING" id="742152.A0A2H3ISN6"/>
<accession>A0A2H3ISN6</accession>
<dbReference type="PANTHER" id="PTHR33266:SF1">
    <property type="entry name" value="F-BOX DOMAIN-CONTAINING PROTEIN"/>
    <property type="match status" value="1"/>
</dbReference>
<gene>
    <name evidence="1" type="ORF">WOLCODRAFT_159763</name>
</gene>
<sequence>MKLDSLLEKIDQLANVPTANTIIIAFDEAHNLATFRRDAKTGEMWSIFGELRRALRSLTQHGLYSVFISTTKSADQLAPPPLDDDPSSSGEEIVNDTFVDVGFDHLVTPYDQYTDPQISDVKLACLSARLALEYERNIRALQEERNQVARHMRAVLFPAGYRPDMVTISLSEPVLAEAARLVFTVFDSPGALLELVRDSYVRVGDRGGAMIRLLLLLACDRKSYPTSYTALENLSYVMVPDFLEELWPGCNVSQAQPTFVSFAEGAEEPLAWPCRRQEPAPTLGEAFKDAKIFFNHFIQLREGMINRVCLRALMMRGAAGVCCPRQSDIKIIIPVLFDGQTLQHEKITAIVVQVTLERRSSNRASLDIFGPMQYKPPIIRVVLAPRAEGESFSTGPFDPDDASSEAFTAYDVWSAGIDKLGPVARGDRSVWDGLLDAALGRTTMFGATQGATLWTMMSVP</sequence>
<dbReference type="EMBL" id="KB467831">
    <property type="protein sequence ID" value="PCH32996.1"/>
    <property type="molecule type" value="Genomic_DNA"/>
</dbReference>
<dbReference type="Proteomes" id="UP000218811">
    <property type="component" value="Unassembled WGS sequence"/>
</dbReference>
<proteinExistence type="predicted"/>